<organism evidence="1 2">
    <name type="scientific">Cardiosporidium cionae</name>
    <dbReference type="NCBI Taxonomy" id="476202"/>
    <lineage>
        <taxon>Eukaryota</taxon>
        <taxon>Sar</taxon>
        <taxon>Alveolata</taxon>
        <taxon>Apicomplexa</taxon>
        <taxon>Aconoidasida</taxon>
        <taxon>Nephromycida</taxon>
        <taxon>Cardiosporidium</taxon>
    </lineage>
</organism>
<keyword evidence="2" id="KW-1185">Reference proteome</keyword>
<proteinExistence type="predicted"/>
<reference evidence="1 2" key="1">
    <citation type="journal article" date="2020" name="bioRxiv">
        <title>Metabolic contributions of an alphaproteobacterial endosymbiont in the apicomplexan Cardiosporidium cionae.</title>
        <authorList>
            <person name="Hunter E.S."/>
            <person name="Paight C.J."/>
            <person name="Lane C.E."/>
        </authorList>
    </citation>
    <scope>NUCLEOTIDE SEQUENCE [LARGE SCALE GENOMIC DNA]</scope>
    <source>
        <strain evidence="1">ESH_2018</strain>
    </source>
</reference>
<sequence length="1126" mass="128078">RETEDNKDAASDHSFPSTLPIHLPISFLSNLRSTSLSNTQTKNELSSLVLIDIQGECFRTVFDQETQRFSLWPCDVKENSKTHNSSEKMHSYHDLDIWASIEWTEEMKKTSFVSSETPKRESSKSLDNFTRSPKNPIFHIGSHSLEGEIEDLKSSEEEIVVLRFIMSPLERKNSDEICDDSGENNINHSQQYKRNANIPKHLFHKFYWEVDAFLDRILSFQRAPVLDPEKIRKLEKPNYSASTYDPIKLQNIQMKLPELLLEDGKVGVTKPCTHGKNTLMSSRDQVSIENAVSVCVESLADTASHEDVSVTSDGNLLSSSTKLGSSTCFSPCNIPSADAPIPTKMPIEDGSNSLSNTAKTHLKAPPPFSSSSSSMSKPVFMKTITSIPEIKEIWKLVLSEMISIPEYTWRLMKVDKNVSTSLRNGNPVFFKGLNPHIRDGYPLVLCTLTTSYCVDKNELDGDMLLALKFDKSEAYDSIEEESNTVDTNFHLSSHEPKVLGVPIVGKCKSMLLLQRICGFTHQVDTLLQSSEFKEMGMSTDDLLCLVQASPYEIVRFLTGIDAYSPCNSLYFQGRWYYVETSTWYRGMQSLLDLATLGDFDFSCIENLTVTALTHSLRTILASLNQAEASIAFDFPYPMVEAVVYQILRWFCYFDSPFWRAFYNYCLKDHSKSFVTKEISDYNTLSEVNRDVNELSRLQKKIKMGQNGVIQNQFNKNRTFSPTMASNSSDTSQSLPFNTEERETSSEFHYSELQHSPMRAYEAFLESPQLLGPAHIIFSLPRIQRFVAQNTFMQYGRRQQMLFNNLTSNGANSTFFLSYYDIALKEFLEKSEIILGALPTSLLMDISLQRGKRLNTSYQHCSLPSYASSEEVSSLSSSMKRNRSLMEKEDSFSVFLHSLLSKSKFMCCDCRIEEGKHVSKCGSDTVVTSSTSKQAASANSLRDGIVHFNHLKECTVGFPDLRECHRGASIDTPLLCAAATQSLSSEWEKEFVQSSAVKLINFSIQHPYSIAWRLSLLRGLCFFVPSTEKLIYLPQQTLPHTLRERLISLFLFKDYWYEEELFYYLRTLLDGQDLVAMISGEPYNFCWSKIKTLSSISFKEDESLTVSDDDKVVKFIRWNLPLPNWNV</sequence>
<protein>
    <submittedName>
        <fullName evidence="1">Uncharacterized protein</fullName>
    </submittedName>
</protein>
<evidence type="ECO:0000313" key="1">
    <source>
        <dbReference type="EMBL" id="KAF8820585.1"/>
    </source>
</evidence>
<dbReference type="Pfam" id="PF09724">
    <property type="entry name" value="Dcc1"/>
    <property type="match status" value="2"/>
</dbReference>
<dbReference type="Proteomes" id="UP000823046">
    <property type="component" value="Unassembled WGS sequence"/>
</dbReference>
<dbReference type="InterPro" id="IPR019128">
    <property type="entry name" value="Dcc1"/>
</dbReference>
<comment type="caution">
    <text evidence="1">The sequence shown here is derived from an EMBL/GenBank/DDBJ whole genome shotgun (WGS) entry which is preliminary data.</text>
</comment>
<feature type="non-terminal residue" evidence="1">
    <location>
        <position position="1"/>
    </location>
</feature>
<accession>A0ABQ7JA99</accession>
<name>A0ABQ7JA99_9APIC</name>
<evidence type="ECO:0000313" key="2">
    <source>
        <dbReference type="Proteomes" id="UP000823046"/>
    </source>
</evidence>
<gene>
    <name evidence="1" type="ORF">IE077_003013</name>
</gene>
<dbReference type="EMBL" id="JADAQX010000349">
    <property type="protein sequence ID" value="KAF8820585.1"/>
    <property type="molecule type" value="Genomic_DNA"/>
</dbReference>